<dbReference type="PROSITE" id="PS50949">
    <property type="entry name" value="HTH_GNTR"/>
    <property type="match status" value="1"/>
</dbReference>
<evidence type="ECO:0000313" key="6">
    <source>
        <dbReference type="Proteomes" id="UP001425155"/>
    </source>
</evidence>
<dbReference type="PANTHER" id="PTHR44846">
    <property type="entry name" value="MANNOSYL-D-GLYCERATE TRANSPORT/METABOLISM SYSTEM REPRESSOR MNGR-RELATED"/>
    <property type="match status" value="1"/>
</dbReference>
<dbReference type="CDD" id="cd07377">
    <property type="entry name" value="WHTH_GntR"/>
    <property type="match status" value="1"/>
</dbReference>
<dbReference type="InterPro" id="IPR011663">
    <property type="entry name" value="UTRA"/>
</dbReference>
<keyword evidence="1" id="KW-0805">Transcription regulation</keyword>
<reference evidence="5 6" key="1">
    <citation type="submission" date="2024-03" db="EMBL/GenBank/DDBJ databases">
        <title>YIM 134122 draft genome.</title>
        <authorList>
            <person name="Zuo S."/>
            <person name="Xiong L."/>
        </authorList>
    </citation>
    <scope>NUCLEOTIDE SEQUENCE [LARGE SCALE GENOMIC DNA]</scope>
    <source>
        <strain evidence="5 6">YIM 134122</strain>
    </source>
</reference>
<dbReference type="RefSeq" id="WP_342112447.1">
    <property type="nucleotide sequence ID" value="NZ_JBCAUN010000001.1"/>
</dbReference>
<name>A0ABU9W1W2_9MICO</name>
<dbReference type="PANTHER" id="PTHR44846:SF1">
    <property type="entry name" value="MANNOSYL-D-GLYCERATE TRANSPORT_METABOLISM SYSTEM REPRESSOR MNGR-RELATED"/>
    <property type="match status" value="1"/>
</dbReference>
<dbReference type="Proteomes" id="UP001425155">
    <property type="component" value="Unassembled WGS sequence"/>
</dbReference>
<protein>
    <submittedName>
        <fullName evidence="5">GntR family transcriptional regulator</fullName>
    </submittedName>
</protein>
<dbReference type="SUPFAM" id="SSF64288">
    <property type="entry name" value="Chorismate lyase-like"/>
    <property type="match status" value="1"/>
</dbReference>
<dbReference type="InterPro" id="IPR000524">
    <property type="entry name" value="Tscrpt_reg_HTH_GntR"/>
</dbReference>
<sequence>MTFGVYKQIADDLRQRISTGELAPGDDVPTEGELAQQWNTSRGPIRNALAELRREGLIETTRGRPSKVVRRKAHQAVDVSIPFTKWAREMGATPGALTQQVALRRADEDQAEMLGIETGDIVVEVIRLRLLDGRPTMLERLMFIEEVGRVLFDVDLDTVSITEYLAERGHPYSEVDHEIDAVAADELDSKLLEVEAGSPILRLRRVTRRADGRVFEASDDRYRSDIVRFTVSASGRAISGEHFIRPVGE</sequence>
<evidence type="ECO:0000256" key="1">
    <source>
        <dbReference type="ARBA" id="ARBA00023015"/>
    </source>
</evidence>
<dbReference type="PRINTS" id="PR00035">
    <property type="entry name" value="HTHGNTR"/>
</dbReference>
<dbReference type="Gene3D" id="1.10.10.10">
    <property type="entry name" value="Winged helix-like DNA-binding domain superfamily/Winged helix DNA-binding domain"/>
    <property type="match status" value="1"/>
</dbReference>
<accession>A0ABU9W1W2</accession>
<gene>
    <name evidence="5" type="ORF">WJX64_05280</name>
</gene>
<dbReference type="InterPro" id="IPR028978">
    <property type="entry name" value="Chorismate_lyase_/UTRA_dom_sf"/>
</dbReference>
<proteinExistence type="predicted"/>
<evidence type="ECO:0000256" key="3">
    <source>
        <dbReference type="ARBA" id="ARBA00023163"/>
    </source>
</evidence>
<dbReference type="SUPFAM" id="SSF46785">
    <property type="entry name" value="Winged helix' DNA-binding domain"/>
    <property type="match status" value="1"/>
</dbReference>
<dbReference type="Pfam" id="PF07702">
    <property type="entry name" value="UTRA"/>
    <property type="match status" value="1"/>
</dbReference>
<dbReference type="InterPro" id="IPR036390">
    <property type="entry name" value="WH_DNA-bd_sf"/>
</dbReference>
<keyword evidence="2" id="KW-0238">DNA-binding</keyword>
<comment type="caution">
    <text evidence="5">The sequence shown here is derived from an EMBL/GenBank/DDBJ whole genome shotgun (WGS) entry which is preliminary data.</text>
</comment>
<keyword evidence="6" id="KW-1185">Reference proteome</keyword>
<dbReference type="InterPro" id="IPR050679">
    <property type="entry name" value="Bact_HTH_transcr_reg"/>
</dbReference>
<feature type="domain" description="HTH gntR-type" evidence="4">
    <location>
        <begin position="3"/>
        <end position="71"/>
    </location>
</feature>
<dbReference type="Gene3D" id="3.40.1410.10">
    <property type="entry name" value="Chorismate lyase-like"/>
    <property type="match status" value="1"/>
</dbReference>
<dbReference type="SMART" id="SM00866">
    <property type="entry name" value="UTRA"/>
    <property type="match status" value="1"/>
</dbReference>
<dbReference type="InterPro" id="IPR036388">
    <property type="entry name" value="WH-like_DNA-bd_sf"/>
</dbReference>
<evidence type="ECO:0000313" key="5">
    <source>
        <dbReference type="EMBL" id="MEN1945951.1"/>
    </source>
</evidence>
<organism evidence="5 6">
    <name type="scientific">Leifsonia stereocauli</name>
    <dbReference type="NCBI Taxonomy" id="3134136"/>
    <lineage>
        <taxon>Bacteria</taxon>
        <taxon>Bacillati</taxon>
        <taxon>Actinomycetota</taxon>
        <taxon>Actinomycetes</taxon>
        <taxon>Micrococcales</taxon>
        <taxon>Microbacteriaceae</taxon>
        <taxon>Leifsonia</taxon>
    </lineage>
</organism>
<dbReference type="SMART" id="SM00345">
    <property type="entry name" value="HTH_GNTR"/>
    <property type="match status" value="1"/>
</dbReference>
<evidence type="ECO:0000256" key="2">
    <source>
        <dbReference type="ARBA" id="ARBA00023125"/>
    </source>
</evidence>
<dbReference type="EMBL" id="JBCLVG010000001">
    <property type="protein sequence ID" value="MEN1945951.1"/>
    <property type="molecule type" value="Genomic_DNA"/>
</dbReference>
<keyword evidence="3" id="KW-0804">Transcription</keyword>
<evidence type="ECO:0000259" key="4">
    <source>
        <dbReference type="PROSITE" id="PS50949"/>
    </source>
</evidence>
<dbReference type="Pfam" id="PF00392">
    <property type="entry name" value="GntR"/>
    <property type="match status" value="1"/>
</dbReference>